<dbReference type="AlphaFoldDB" id="S9UWH3"/>
<dbReference type="CDD" id="cd20335">
    <property type="entry name" value="BRcat_RBR"/>
    <property type="match status" value="1"/>
</dbReference>
<name>S9UWH3_9TRYP</name>
<dbReference type="InterPro" id="IPR027417">
    <property type="entry name" value="P-loop_NTPase"/>
</dbReference>
<dbReference type="OrthoDB" id="3176171at2759"/>
<gene>
    <name evidence="1" type="ORF">STCU_09723</name>
</gene>
<dbReference type="Gene3D" id="3.40.50.300">
    <property type="entry name" value="P-loop containing nucleotide triphosphate hydrolases"/>
    <property type="match status" value="1"/>
</dbReference>
<organism evidence="1 2">
    <name type="scientific">Strigomonas culicis</name>
    <dbReference type="NCBI Taxonomy" id="28005"/>
    <lineage>
        <taxon>Eukaryota</taxon>
        <taxon>Discoba</taxon>
        <taxon>Euglenozoa</taxon>
        <taxon>Kinetoplastea</taxon>
        <taxon>Metakinetoplastina</taxon>
        <taxon>Trypanosomatida</taxon>
        <taxon>Trypanosomatidae</taxon>
        <taxon>Strigomonadinae</taxon>
        <taxon>Strigomonas</taxon>
    </lineage>
</organism>
<sequence length="674" mass="76309">MHVDGDALDLIISDFAGQESYHSHTCFLTRRSIFALVWKISAVEQDFHGTGISANEEERLYKWIAEVYAKFPTARIVLVATHLDELRVQAQHSVEAILTKVEKKLRSFMDRITPEAQTRQAPNRIVGNFAVSCKSRLIVAAGDRQRHLSGQTISTLLQYLTEIARDDCMADKEYPSAIISGRHAKLLDNILRLKECFPQKLIMPIGELVLMGVEVGIESDAELLQVARLLHSWDVLYVFHPYRLEENAVVMLRPQWLSRMAAALFSYAHILRTPLHLRSFIGGLEYIVSHAEQADMYLARRGYIRWPLARVLFAKPLADFVRHVPEDSDTLMCLELLQSMELLYAVQVQCDEYSVLEEETPTDPTHGRVVTSDTVTRYFVPSLAPFNVPAVLRRLAPLLFHGGVPVRITFNLLPDELWWRMQCRLHTHIHLISVHQPVSAMVTDELQEEEELLTDGYRIKEADDEHNRWRDAMWLQGDGCRVFLCREGRDAISIYAAEVAPGRSDDMLRDIVFALTDLLREYEGVKHKVRVGCPAPSCSGWLDERAVETTASVTCPTCGRHFDAETIATSGGGRQFSTDLLTETGELLSYSLPYASCVHLCSFLGIPYMGPVPATTAAPAEANAEAQDSAPHTEYLHALDKVVQAALFQYWMTRVEEMEKRKRMQEVEASPVLY</sequence>
<evidence type="ECO:0008006" key="3">
    <source>
        <dbReference type="Google" id="ProtNLM"/>
    </source>
</evidence>
<evidence type="ECO:0000313" key="1">
    <source>
        <dbReference type="EMBL" id="EPY18886.1"/>
    </source>
</evidence>
<dbReference type="Proteomes" id="UP000015354">
    <property type="component" value="Unassembled WGS sequence"/>
</dbReference>
<proteinExistence type="predicted"/>
<protein>
    <recommendedName>
        <fullName evidence="3">Roc domain-containing protein</fullName>
    </recommendedName>
</protein>
<comment type="caution">
    <text evidence="1">The sequence shown here is derived from an EMBL/GenBank/DDBJ whole genome shotgun (WGS) entry which is preliminary data.</text>
</comment>
<accession>S9UWH3</accession>
<reference evidence="1 2" key="1">
    <citation type="journal article" date="2013" name="PLoS ONE">
        <title>Predicting the Proteins of Angomonas deanei, Strigomonas culicis and Their Respective Endosymbionts Reveals New Aspects of the Trypanosomatidae Family.</title>
        <authorList>
            <person name="Motta M.C."/>
            <person name="Martins A.C."/>
            <person name="de Souza S.S."/>
            <person name="Catta-Preta C.M."/>
            <person name="Silva R."/>
            <person name="Klein C.C."/>
            <person name="de Almeida L.G."/>
            <person name="de Lima Cunha O."/>
            <person name="Ciapina L.P."/>
            <person name="Brocchi M."/>
            <person name="Colabardini A.C."/>
            <person name="de Araujo Lima B."/>
            <person name="Machado C.R."/>
            <person name="de Almeida Soares C.M."/>
            <person name="Probst C.M."/>
            <person name="de Menezes C.B."/>
            <person name="Thompson C.E."/>
            <person name="Bartholomeu D.C."/>
            <person name="Gradia D.F."/>
            <person name="Pavoni D.P."/>
            <person name="Grisard E.C."/>
            <person name="Fantinatti-Garboggini F."/>
            <person name="Marchini F.K."/>
            <person name="Rodrigues-Luiz G.F."/>
            <person name="Wagner G."/>
            <person name="Goldman G.H."/>
            <person name="Fietto J.L."/>
            <person name="Elias M.C."/>
            <person name="Goldman M.H."/>
            <person name="Sagot M.F."/>
            <person name="Pereira M."/>
            <person name="Stoco P.H."/>
            <person name="de Mendonca-Neto R.P."/>
            <person name="Teixeira S.M."/>
            <person name="Maciel T.E."/>
            <person name="de Oliveira Mendes T.A."/>
            <person name="Urmenyi T.P."/>
            <person name="de Souza W."/>
            <person name="Schenkman S."/>
            <person name="de Vasconcelos A.T."/>
        </authorList>
    </citation>
    <scope>NUCLEOTIDE SEQUENCE [LARGE SCALE GENOMIC DNA]</scope>
</reference>
<dbReference type="EMBL" id="ATMH01009723">
    <property type="protein sequence ID" value="EPY18886.1"/>
    <property type="molecule type" value="Genomic_DNA"/>
</dbReference>
<evidence type="ECO:0000313" key="2">
    <source>
        <dbReference type="Proteomes" id="UP000015354"/>
    </source>
</evidence>
<keyword evidence="2" id="KW-1185">Reference proteome</keyword>